<feature type="compositionally biased region" description="Polar residues" evidence="7">
    <location>
        <begin position="1734"/>
        <end position="1760"/>
    </location>
</feature>
<reference evidence="9 10" key="1">
    <citation type="submission" date="2023-11" db="EMBL/GenBank/DDBJ databases">
        <authorList>
            <person name="Okamura Y."/>
        </authorList>
    </citation>
    <scope>NUCLEOTIDE SEQUENCE [LARGE SCALE GENOMIC DNA]</scope>
</reference>
<evidence type="ECO:0000256" key="7">
    <source>
        <dbReference type="SAM" id="MobiDB-lite"/>
    </source>
</evidence>
<feature type="coiled-coil region" evidence="6">
    <location>
        <begin position="1349"/>
        <end position="1379"/>
    </location>
</feature>
<feature type="coiled-coil region" evidence="6">
    <location>
        <begin position="1417"/>
        <end position="1488"/>
    </location>
</feature>
<feature type="region of interest" description="Disordered" evidence="7">
    <location>
        <begin position="1701"/>
        <end position="1769"/>
    </location>
</feature>
<keyword evidence="6" id="KW-0175">Coiled coil</keyword>
<dbReference type="Pfam" id="PF00069">
    <property type="entry name" value="Pkinase"/>
    <property type="match status" value="1"/>
</dbReference>
<feature type="compositionally biased region" description="Basic and acidic residues" evidence="7">
    <location>
        <begin position="1015"/>
        <end position="1035"/>
    </location>
</feature>
<feature type="region of interest" description="Disordered" evidence="7">
    <location>
        <begin position="1002"/>
        <end position="1069"/>
    </location>
</feature>
<dbReference type="SUPFAM" id="SSF56112">
    <property type="entry name" value="Protein kinase-like (PK-like)"/>
    <property type="match status" value="1"/>
</dbReference>
<feature type="compositionally biased region" description="Polar residues" evidence="7">
    <location>
        <begin position="482"/>
        <end position="492"/>
    </location>
</feature>
<keyword evidence="5" id="KW-0547">Nucleotide-binding</keyword>
<evidence type="ECO:0000256" key="3">
    <source>
        <dbReference type="ARBA" id="ARBA00022679"/>
    </source>
</evidence>
<feature type="coiled-coil region" evidence="6">
    <location>
        <begin position="1141"/>
        <end position="1249"/>
    </location>
</feature>
<dbReference type="PROSITE" id="PS50011">
    <property type="entry name" value="PROTEIN_KINASE_DOM"/>
    <property type="match status" value="1"/>
</dbReference>
<evidence type="ECO:0000256" key="5">
    <source>
        <dbReference type="PROSITE-ProRule" id="PRU10141"/>
    </source>
</evidence>
<dbReference type="EMBL" id="CAVLEF010000278">
    <property type="protein sequence ID" value="CAK1554446.1"/>
    <property type="molecule type" value="Genomic_DNA"/>
</dbReference>
<feature type="region of interest" description="Disordered" evidence="7">
    <location>
        <begin position="1565"/>
        <end position="1599"/>
    </location>
</feature>
<feature type="region of interest" description="Disordered" evidence="7">
    <location>
        <begin position="669"/>
        <end position="696"/>
    </location>
</feature>
<keyword evidence="5" id="KW-0067">ATP-binding</keyword>
<keyword evidence="10" id="KW-1185">Reference proteome</keyword>
<feature type="compositionally biased region" description="Basic and acidic residues" evidence="7">
    <location>
        <begin position="390"/>
        <end position="413"/>
    </location>
</feature>
<gene>
    <name evidence="9" type="ORF">LNINA_LOCUS13362</name>
</gene>
<organism evidence="9 10">
    <name type="scientific">Leptosia nina</name>
    <dbReference type="NCBI Taxonomy" id="320188"/>
    <lineage>
        <taxon>Eukaryota</taxon>
        <taxon>Metazoa</taxon>
        <taxon>Ecdysozoa</taxon>
        <taxon>Arthropoda</taxon>
        <taxon>Hexapoda</taxon>
        <taxon>Insecta</taxon>
        <taxon>Pterygota</taxon>
        <taxon>Neoptera</taxon>
        <taxon>Endopterygota</taxon>
        <taxon>Lepidoptera</taxon>
        <taxon>Glossata</taxon>
        <taxon>Ditrysia</taxon>
        <taxon>Papilionoidea</taxon>
        <taxon>Pieridae</taxon>
        <taxon>Pierinae</taxon>
        <taxon>Leptosia</taxon>
    </lineage>
</organism>
<dbReference type="GO" id="GO:0005524">
    <property type="term" value="F:ATP binding"/>
    <property type="evidence" value="ECO:0007669"/>
    <property type="project" value="UniProtKB-UniRule"/>
</dbReference>
<accession>A0AAV1K1J0</accession>
<dbReference type="FunFam" id="3.30.200.20:FF:000353">
    <property type="entry name" value="Sterile20-like kinase, isoform B"/>
    <property type="match status" value="1"/>
</dbReference>
<dbReference type="Proteomes" id="UP001497472">
    <property type="component" value="Unassembled WGS sequence"/>
</dbReference>
<evidence type="ECO:0000256" key="1">
    <source>
        <dbReference type="ARBA" id="ARBA00022527"/>
    </source>
</evidence>
<evidence type="ECO:0000313" key="9">
    <source>
        <dbReference type="EMBL" id="CAK1554446.1"/>
    </source>
</evidence>
<feature type="region of interest" description="Disordered" evidence="7">
    <location>
        <begin position="1646"/>
        <end position="1665"/>
    </location>
</feature>
<evidence type="ECO:0000256" key="6">
    <source>
        <dbReference type="SAM" id="Coils"/>
    </source>
</evidence>
<sequence>MSFFNNLKKVLHLGGGHDAKKKKVFSNIRDNSDPNENWDMIGELGDGAFGKVYKAQHKTTAQLAAAKMCVLDNEDDLADFTVEIDILTECRHPNVVELHEAYFIDNKLWMLLEYCDGGALDSVMAELEKGLNESQIAYVCREMCKGLEFLHSRKVIHRDLKAGNVLATMTGGVKLADFGVSAKNKSTLQKHDTFIGTPYWMAPEVVLCETFRDNPYDFKVDIWSLGITLIEFAQMEPPNHEMTPMRVLLKIQKSDPPTLEQPSRWSKHFNDFISKALVKDPEKRPTSSDLLKHEFVTGNLDSKSLRDLLLEYRAEVVEEELLDDDSEEHRSSQMQMEIEDDSTSVRSGETPDIKMSEQEPCPATTPARAPAAAPPSPRAASPAPAHPAKRPHEDADDHRHADRKPPAPKKEKGPAPPPPAVPATPTSPTAPSPPTLALAPSVAAATPVSSTTPSPTTPTSTAPSSATPIPVSSSPTTPAAIQTPTLVQNSIAPTPLTTPTTPPAQVTRGGRKQPAPPPPAPTPASPTTASKLIVDQVCREAEQAVEKHSQNAEKIDLTNKDNKPKADRLETADDKISVNVKIKHDVNRNSTEFDRNKIELKDKVDVTNIVNVKTEDKNNVKRNSVDVKRQSAEVKNEVEKEVPQTIDNIEKSRRYSKEISSEIKRRSMEIESKLEKSSRKSLDDVRTIEEKSNDRGIEKKSLNDVRVIDRSQERKSLNDVRLSEKTFSEVRVAEERKSFNDRISLEKEKDITEVLNKSNTDIYRSEKDRARSTEEIDKNDKKRVSAEVLRIESRSRSMDDKDRLDRVLRDYSRSSSIDEKTAVEIGPIMTSSHDTRQPSPSQAVTVVSVSAEPNSLDAAPCGLVTVTTTHPPVLNTGARLPPNAVTISSTPPIADEVVIVGAGVGAASVVTGGTTGSSSDDDCFAPSSLDSLDCTTCYTEKSRGRRLDSSEVLILSPGAGDSGLGFDDSHNLNLDTSHVSVVTVGAEEVRVRDSAATHIALPHNDHSCRLSPDSFESRRSDSGSGRSERSRRGDADSLATTASHDSAHLNGGSRVNKDNQSIEENGEAEVVLRRKPQENVNRIQRSKEDIHMANLKKKTRKRTRKFEIDGVVVTTTTHKVIWGDEESGRTWDDHALRKQELREIKMLQKQEQKQFQDLNAKEQQLREQQDKRFEAELASLCRAHEADLDTLARAQRAAAERAEQQLEAELRAQAKRLRTDHERDLRHFRDTLKQELRLLKQEVELVAKDRRKEAYRQRRTRLDAEHAARERAFVASLAESGDAVLRRVHATHRERQALADRQHLQQRQQIMRTREAALWELEEKQIHERHQLAKRQLKDEFLLRRHQMLVRHDKELEQIKRKNQRKEEELAKCQALEKRSLPKRIRAEQKAREMMFRESLRIGAAPHSHDDERERLKKFQENEKRRYRAEQQRLATKHAKAREELKAAGEALLRELEQYQNEKRKALMNHESNKMKTIEERYAQELKEWRATLGDRKQKLIEAFEKHLDDHEKKFGIPIPDRDSYLDVPWPKNVLQHVLSTYHQRNSFMGSLSRSRTSLNLALSTANTPNMERRSSSPNRLTKSAASSATNTAKRGKLTKAQKFGSTSNLKLVSEKISGFSVFNNNDDFKRHPIMAYDDIPREIEEEPKKLERSKPLDKKKLNRQSLSEQLFKQVNETTMKRSISQQSLKQDISMEAVVIDMPSLEGRDKSDDSISSKSNEDEEHFSRWGPVRGSNSYANAPSVPVSQLSTLNLKTQVNKGKSPPDSIA</sequence>
<evidence type="ECO:0000259" key="8">
    <source>
        <dbReference type="PROSITE" id="PS50011"/>
    </source>
</evidence>
<dbReference type="GO" id="GO:0004674">
    <property type="term" value="F:protein serine/threonine kinase activity"/>
    <property type="evidence" value="ECO:0007669"/>
    <property type="project" value="UniProtKB-KW"/>
</dbReference>
<evidence type="ECO:0000256" key="2">
    <source>
        <dbReference type="ARBA" id="ARBA00022553"/>
    </source>
</evidence>
<proteinExistence type="predicted"/>
<dbReference type="Pfam" id="PF12474">
    <property type="entry name" value="PKK"/>
    <property type="match status" value="2"/>
</dbReference>
<dbReference type="CDD" id="cd06611">
    <property type="entry name" value="STKc_SLK_like"/>
    <property type="match status" value="1"/>
</dbReference>
<feature type="compositionally biased region" description="Basic and acidic residues" evidence="7">
    <location>
        <begin position="1706"/>
        <end position="1715"/>
    </location>
</feature>
<feature type="compositionally biased region" description="Basic and acidic residues" evidence="7">
    <location>
        <begin position="1646"/>
        <end position="1660"/>
    </location>
</feature>
<dbReference type="PANTHER" id="PTHR46538">
    <property type="entry name" value="PROTEIN KINASE DOMAIN-CONTAINING PROTEIN"/>
    <property type="match status" value="1"/>
</dbReference>
<feature type="compositionally biased region" description="Basic and acidic residues" evidence="7">
    <location>
        <begin position="537"/>
        <end position="570"/>
    </location>
</feature>
<protein>
    <recommendedName>
        <fullName evidence="8">Protein kinase domain-containing protein</fullName>
    </recommendedName>
</protein>
<feature type="compositionally biased region" description="Low complexity" evidence="7">
    <location>
        <begin position="1582"/>
        <end position="1593"/>
    </location>
</feature>
<evidence type="ECO:0000313" key="10">
    <source>
        <dbReference type="Proteomes" id="UP001497472"/>
    </source>
</evidence>
<feature type="region of interest" description="Disordered" evidence="7">
    <location>
        <begin position="621"/>
        <end position="641"/>
    </location>
</feature>
<feature type="compositionally biased region" description="Low complexity" evidence="7">
    <location>
        <begin position="360"/>
        <end position="371"/>
    </location>
</feature>
<dbReference type="InterPro" id="IPR017441">
    <property type="entry name" value="Protein_kinase_ATP_BS"/>
</dbReference>
<dbReference type="Gene3D" id="3.30.200.20">
    <property type="entry name" value="Phosphorylase Kinase, domain 1"/>
    <property type="match status" value="1"/>
</dbReference>
<keyword evidence="3" id="KW-0808">Transferase</keyword>
<name>A0AAV1K1J0_9NEOP</name>
<feature type="domain" description="Protein kinase" evidence="8">
    <location>
        <begin position="38"/>
        <end position="296"/>
    </location>
</feature>
<feature type="compositionally biased region" description="Pro residues" evidence="7">
    <location>
        <begin position="514"/>
        <end position="524"/>
    </location>
</feature>
<comment type="caution">
    <text evidence="9">The sequence shown here is derived from an EMBL/GenBank/DDBJ whole genome shotgun (WGS) entry which is preliminary data.</text>
</comment>
<dbReference type="PROSITE" id="PS00107">
    <property type="entry name" value="PROTEIN_KINASE_ATP"/>
    <property type="match status" value="1"/>
</dbReference>
<dbReference type="InterPro" id="IPR022165">
    <property type="entry name" value="PKK"/>
</dbReference>
<dbReference type="FunFam" id="1.10.510.10:FF:001091">
    <property type="entry name" value="STE family protein kinase"/>
    <property type="match status" value="1"/>
</dbReference>
<feature type="compositionally biased region" description="Low complexity" evidence="7">
    <location>
        <begin position="435"/>
        <end position="481"/>
    </location>
</feature>
<dbReference type="InterPro" id="IPR051585">
    <property type="entry name" value="STE20_Ser/Thr_Kinases"/>
</dbReference>
<keyword evidence="4" id="KW-0418">Kinase</keyword>
<dbReference type="InterPro" id="IPR011009">
    <property type="entry name" value="Kinase-like_dom_sf"/>
</dbReference>
<keyword evidence="2" id="KW-0597">Phosphoprotein</keyword>
<dbReference type="Gene3D" id="1.10.510.10">
    <property type="entry name" value="Transferase(Phosphotransferase) domain 1"/>
    <property type="match status" value="1"/>
</dbReference>
<keyword evidence="1" id="KW-0723">Serine/threonine-protein kinase</keyword>
<evidence type="ECO:0000256" key="4">
    <source>
        <dbReference type="ARBA" id="ARBA00022777"/>
    </source>
</evidence>
<feature type="binding site" evidence="5">
    <location>
        <position position="67"/>
    </location>
    <ligand>
        <name>ATP</name>
        <dbReference type="ChEBI" id="CHEBI:30616"/>
    </ligand>
</feature>
<dbReference type="PANTHER" id="PTHR46538:SF3">
    <property type="entry name" value="PROTEIN KINASE DOMAIN-CONTAINING PROTEIN"/>
    <property type="match status" value="1"/>
</dbReference>
<dbReference type="SMART" id="SM00220">
    <property type="entry name" value="S_TKc"/>
    <property type="match status" value="1"/>
</dbReference>
<dbReference type="InterPro" id="IPR000719">
    <property type="entry name" value="Prot_kinase_dom"/>
</dbReference>
<feature type="compositionally biased region" description="Polar residues" evidence="7">
    <location>
        <begin position="1565"/>
        <end position="1581"/>
    </location>
</feature>
<feature type="region of interest" description="Disordered" evidence="7">
    <location>
        <begin position="321"/>
        <end position="570"/>
    </location>
</feature>